<organism evidence="3 4">
    <name type="scientific">Aphanomyces euteiches</name>
    <dbReference type="NCBI Taxonomy" id="100861"/>
    <lineage>
        <taxon>Eukaryota</taxon>
        <taxon>Sar</taxon>
        <taxon>Stramenopiles</taxon>
        <taxon>Oomycota</taxon>
        <taxon>Saprolegniomycetes</taxon>
        <taxon>Saprolegniales</taxon>
        <taxon>Verrucalvaceae</taxon>
        <taxon>Aphanomyces</taxon>
    </lineage>
</organism>
<dbReference type="InterPro" id="IPR011009">
    <property type="entry name" value="Kinase-like_dom_sf"/>
</dbReference>
<dbReference type="Gene3D" id="3.30.200.20">
    <property type="entry name" value="Phosphorylase Kinase, domain 1"/>
    <property type="match status" value="1"/>
</dbReference>
<reference evidence="3 4" key="1">
    <citation type="submission" date="2019-07" db="EMBL/GenBank/DDBJ databases">
        <title>Genomics analysis of Aphanomyces spp. identifies a new class of oomycete effector associated with host adaptation.</title>
        <authorList>
            <person name="Gaulin E."/>
        </authorList>
    </citation>
    <scope>NUCLEOTIDE SEQUENCE [LARGE SCALE GENOMIC DNA]</scope>
    <source>
        <strain evidence="3 4">ATCC 201684</strain>
    </source>
</reference>
<dbReference type="AlphaFoldDB" id="A0A6G0XT44"/>
<dbReference type="EMBL" id="VJMJ01000013">
    <property type="protein sequence ID" value="KAF0743601.1"/>
    <property type="molecule type" value="Genomic_DNA"/>
</dbReference>
<accession>A0A6G0XT44</accession>
<dbReference type="InterPro" id="IPR051681">
    <property type="entry name" value="Ser/Thr_Kinases-Pseudokinases"/>
</dbReference>
<dbReference type="VEuPathDB" id="FungiDB:AeMF1_014157"/>
<dbReference type="Gene3D" id="1.10.510.10">
    <property type="entry name" value="Transferase(Phosphotransferase) domain 1"/>
    <property type="match status" value="1"/>
</dbReference>
<dbReference type="PANTHER" id="PTHR44329">
    <property type="entry name" value="SERINE/THREONINE-PROTEIN KINASE TNNI3K-RELATED"/>
    <property type="match status" value="1"/>
</dbReference>
<feature type="compositionally biased region" description="Polar residues" evidence="1">
    <location>
        <begin position="21"/>
        <end position="31"/>
    </location>
</feature>
<sequence>MGSKGSHHPPSQGASKAKLNDSATNMRNESLSVDPPSTVLFPELVPFNIQHSDIQFLRQISRGQYGSTWCGQFNNRPVAVKVSSPWDDYAFRMAKQIQVMARIQSPNIVCFLGATWTSANDLSAVVEYMRGGSLRDLLGNSKVDLSWPVEKINVALDIAKALAYLHSLTPPFILANLDSKRVFLSGMMVAKLSNFRVDRQNDVDPTMCSAIPNTVRWNSPEVILGKAFTEAADVYSLGVILSEMDTRKIPFWDCTNTVRIMTEIARGSLKPAFQPTCPAPVRHVADACLQFDPNLRPSSA</sequence>
<evidence type="ECO:0000256" key="1">
    <source>
        <dbReference type="SAM" id="MobiDB-lite"/>
    </source>
</evidence>
<feature type="domain" description="Protein kinase" evidence="2">
    <location>
        <begin position="54"/>
        <end position="300"/>
    </location>
</feature>
<keyword evidence="4" id="KW-1185">Reference proteome</keyword>
<dbReference type="SUPFAM" id="SSF56112">
    <property type="entry name" value="Protein kinase-like (PK-like)"/>
    <property type="match status" value="1"/>
</dbReference>
<comment type="caution">
    <text evidence="3">The sequence shown here is derived from an EMBL/GenBank/DDBJ whole genome shotgun (WGS) entry which is preliminary data.</text>
</comment>
<dbReference type="PIRSF" id="PIRSF000654">
    <property type="entry name" value="Integrin-linked_kinase"/>
    <property type="match status" value="1"/>
</dbReference>
<dbReference type="Proteomes" id="UP000481153">
    <property type="component" value="Unassembled WGS sequence"/>
</dbReference>
<dbReference type="PROSITE" id="PS50011">
    <property type="entry name" value="PROTEIN_KINASE_DOM"/>
    <property type="match status" value="1"/>
</dbReference>
<feature type="region of interest" description="Disordered" evidence="1">
    <location>
        <begin position="1"/>
        <end position="32"/>
    </location>
</feature>
<dbReference type="Pfam" id="PF07714">
    <property type="entry name" value="PK_Tyr_Ser-Thr"/>
    <property type="match status" value="1"/>
</dbReference>
<name>A0A6G0XT44_9STRA</name>
<protein>
    <recommendedName>
        <fullName evidence="2">Protein kinase domain-containing protein</fullName>
    </recommendedName>
</protein>
<dbReference type="GO" id="GO:0005524">
    <property type="term" value="F:ATP binding"/>
    <property type="evidence" value="ECO:0007669"/>
    <property type="project" value="InterPro"/>
</dbReference>
<evidence type="ECO:0000313" key="4">
    <source>
        <dbReference type="Proteomes" id="UP000481153"/>
    </source>
</evidence>
<dbReference type="InterPro" id="IPR000719">
    <property type="entry name" value="Prot_kinase_dom"/>
</dbReference>
<evidence type="ECO:0000313" key="3">
    <source>
        <dbReference type="EMBL" id="KAF0743601.1"/>
    </source>
</evidence>
<dbReference type="GO" id="GO:0004674">
    <property type="term" value="F:protein serine/threonine kinase activity"/>
    <property type="evidence" value="ECO:0007669"/>
    <property type="project" value="TreeGrafter"/>
</dbReference>
<dbReference type="InterPro" id="IPR001245">
    <property type="entry name" value="Ser-Thr/Tyr_kinase_cat_dom"/>
</dbReference>
<dbReference type="PANTHER" id="PTHR44329:SF214">
    <property type="entry name" value="PROTEIN KINASE DOMAIN-CONTAINING PROTEIN"/>
    <property type="match status" value="1"/>
</dbReference>
<evidence type="ECO:0000259" key="2">
    <source>
        <dbReference type="PROSITE" id="PS50011"/>
    </source>
</evidence>
<proteinExistence type="predicted"/>
<gene>
    <name evidence="3" type="ORF">Ae201684_001744</name>
</gene>